<feature type="compositionally biased region" description="Pro residues" evidence="1">
    <location>
        <begin position="1"/>
        <end position="15"/>
    </location>
</feature>
<sequence>MTVGATPPPPQPPAMPSQQFQPYHQPPPPPQRPGVHGFSVAAALLALVAAGLLIFGSFLPYTEYLVVNDGEQSFSQQTTGWEWIMEQRSSDGPSFQETVGAHPPRFGIALTVAAAVLLIGAFVTGAAAGKRTSTGVRSMSRLLLSTSTVGAVVAVWMVALTASSLQSMATMSEDDSSFSSSFRTVYNLGTGLWVLVCGAGVALLGLVVAWLPNPNARAVGAPNPGVQMYLEPNTPPGYPPPHQQYQAPPPPPVAPSSPEPYISPFTQVATTESITAQQPEPEKAETTTGETAKEEAPEEPAKDEEPRK</sequence>
<keyword evidence="2" id="KW-0812">Transmembrane</keyword>
<evidence type="ECO:0000256" key="2">
    <source>
        <dbReference type="SAM" id="Phobius"/>
    </source>
</evidence>
<keyword evidence="4" id="KW-1185">Reference proteome</keyword>
<gene>
    <name evidence="3" type="ORF">JOM49_007505</name>
</gene>
<comment type="caution">
    <text evidence="3">The sequence shown here is derived from an EMBL/GenBank/DDBJ whole genome shotgun (WGS) entry which is preliminary data.</text>
</comment>
<proteinExistence type="predicted"/>
<keyword evidence="2" id="KW-0472">Membrane</keyword>
<dbReference type="EMBL" id="JAGGMS010000001">
    <property type="protein sequence ID" value="MBP2185979.1"/>
    <property type="molecule type" value="Genomic_DNA"/>
</dbReference>
<evidence type="ECO:0000256" key="1">
    <source>
        <dbReference type="SAM" id="MobiDB-lite"/>
    </source>
</evidence>
<feature type="transmembrane region" description="Helical" evidence="2">
    <location>
        <begin position="38"/>
        <end position="59"/>
    </location>
</feature>
<organism evidence="3 4">
    <name type="scientific">Amycolatopsis magusensis</name>
    <dbReference type="NCBI Taxonomy" id="882444"/>
    <lineage>
        <taxon>Bacteria</taxon>
        <taxon>Bacillati</taxon>
        <taxon>Actinomycetota</taxon>
        <taxon>Actinomycetes</taxon>
        <taxon>Pseudonocardiales</taxon>
        <taxon>Pseudonocardiaceae</taxon>
        <taxon>Amycolatopsis</taxon>
    </lineage>
</organism>
<reference evidence="3 4" key="1">
    <citation type="submission" date="2021-03" db="EMBL/GenBank/DDBJ databases">
        <title>Sequencing the genomes of 1000 actinobacteria strains.</title>
        <authorList>
            <person name="Klenk H.-P."/>
        </authorList>
    </citation>
    <scope>NUCLEOTIDE SEQUENCE [LARGE SCALE GENOMIC DNA]</scope>
    <source>
        <strain evidence="3 4">DSM 45510</strain>
    </source>
</reference>
<keyword evidence="2" id="KW-1133">Transmembrane helix</keyword>
<feature type="transmembrane region" description="Helical" evidence="2">
    <location>
        <begin position="141"/>
        <end position="165"/>
    </location>
</feature>
<dbReference type="Proteomes" id="UP000741013">
    <property type="component" value="Unassembled WGS sequence"/>
</dbReference>
<dbReference type="RefSeq" id="WP_209668795.1">
    <property type="nucleotide sequence ID" value="NZ_JAGGMS010000001.1"/>
</dbReference>
<feature type="compositionally biased region" description="Basic and acidic residues" evidence="1">
    <location>
        <begin position="280"/>
        <end position="308"/>
    </location>
</feature>
<evidence type="ECO:0000313" key="3">
    <source>
        <dbReference type="EMBL" id="MBP2185979.1"/>
    </source>
</evidence>
<evidence type="ECO:0000313" key="4">
    <source>
        <dbReference type="Proteomes" id="UP000741013"/>
    </source>
</evidence>
<feature type="compositionally biased region" description="Polar residues" evidence="1">
    <location>
        <begin position="264"/>
        <end position="278"/>
    </location>
</feature>
<name>A0ABS4Q4E6_9PSEU</name>
<feature type="compositionally biased region" description="Pro residues" evidence="1">
    <location>
        <begin position="233"/>
        <end position="258"/>
    </location>
</feature>
<feature type="transmembrane region" description="Helical" evidence="2">
    <location>
        <begin position="185"/>
        <end position="211"/>
    </location>
</feature>
<accession>A0ABS4Q4E6</accession>
<protein>
    <submittedName>
        <fullName evidence="3">Membrane protein YeaQ/YmgE (Transglycosylase-associated protein family)</fullName>
    </submittedName>
</protein>
<feature type="transmembrane region" description="Helical" evidence="2">
    <location>
        <begin position="106"/>
        <end position="129"/>
    </location>
</feature>
<feature type="region of interest" description="Disordered" evidence="1">
    <location>
        <begin position="228"/>
        <end position="308"/>
    </location>
</feature>
<feature type="region of interest" description="Disordered" evidence="1">
    <location>
        <begin position="1"/>
        <end position="34"/>
    </location>
</feature>